<dbReference type="PANTHER" id="PTHR30518:SF2">
    <property type="entry name" value="ENDOLYTIC MUREIN TRANSGLYCOSYLASE"/>
    <property type="match status" value="1"/>
</dbReference>
<keyword evidence="4 7" id="KW-0472">Membrane</keyword>
<keyword evidence="3 7" id="KW-1133">Transmembrane helix</keyword>
<comment type="function">
    <text evidence="7">Functions as a peptidoglycan terminase that cleaves nascent peptidoglycan strands endolytically to terminate their elongation.</text>
</comment>
<evidence type="ECO:0000256" key="1">
    <source>
        <dbReference type="ARBA" id="ARBA00022475"/>
    </source>
</evidence>
<reference evidence="9" key="1">
    <citation type="submission" date="2021-11" db="EMBL/GenBank/DDBJ databases">
        <title>Streptomyces corallinus and Kineosporia corallina sp. nov., two new coral-derived marine actinobacteria.</title>
        <authorList>
            <person name="Buangrab K."/>
            <person name="Sutthacheep M."/>
            <person name="Yeemin T."/>
            <person name="Harunari E."/>
            <person name="Igarashi Y."/>
            <person name="Sripreechasak P."/>
            <person name="Kanchanasin P."/>
            <person name="Tanasupawat S."/>
            <person name="Phongsopitanun W."/>
        </authorList>
    </citation>
    <scope>NUCLEOTIDE SEQUENCE</scope>
    <source>
        <strain evidence="9">JCM 31032</strain>
    </source>
</reference>
<protein>
    <recommendedName>
        <fullName evidence="7">Endolytic murein transglycosylase</fullName>
        <ecNumber evidence="7">4.2.2.29</ecNumber>
    </recommendedName>
    <alternativeName>
        <fullName evidence="7">Peptidoglycan lytic transglycosylase</fullName>
    </alternativeName>
    <alternativeName>
        <fullName evidence="7">Peptidoglycan polymerization terminase</fullName>
    </alternativeName>
</protein>
<comment type="caution">
    <text evidence="9">The sequence shown here is derived from an EMBL/GenBank/DDBJ whole genome shotgun (WGS) entry which is preliminary data.</text>
</comment>
<evidence type="ECO:0000256" key="8">
    <source>
        <dbReference type="SAM" id="MobiDB-lite"/>
    </source>
</evidence>
<evidence type="ECO:0000256" key="5">
    <source>
        <dbReference type="ARBA" id="ARBA00023239"/>
    </source>
</evidence>
<keyword evidence="2 7" id="KW-0812">Transmembrane</keyword>
<gene>
    <name evidence="7 9" type="primary">mltG</name>
    <name evidence="9" type="ORF">LR394_25855</name>
</gene>
<feature type="transmembrane region" description="Helical" evidence="7">
    <location>
        <begin position="43"/>
        <end position="63"/>
    </location>
</feature>
<dbReference type="GO" id="GO:0008932">
    <property type="term" value="F:lytic endotransglycosylase activity"/>
    <property type="evidence" value="ECO:0007669"/>
    <property type="project" value="UniProtKB-UniRule"/>
</dbReference>
<dbReference type="Gene3D" id="3.30.1490.480">
    <property type="entry name" value="Endolytic murein transglycosylase"/>
    <property type="match status" value="1"/>
</dbReference>
<evidence type="ECO:0000256" key="4">
    <source>
        <dbReference type="ARBA" id="ARBA00023136"/>
    </source>
</evidence>
<sequence>MSDTGSWPGAFPGDDFGQQQPRRRRQDRQRQNRRKRRSRRTTVVVVISLLVTAGGTYGAYLAVAPVIEGLTAPKDYAGPGSGSVEVVVPEGASGRVIARALADAGVTKTPAAFVDALNADTARGNRIQPGTYELKKEMSAVGALDVLAEPDNRITRIVTIPEGTRTDKALTAIAEQLDLKRKDLVKASESGEIGLPKAARGKLEGFLFPATYEFGPDVSATEALSRMVERGKDAYQELGIPAGKVRATVIKASVIEAEAGNQEYMGMVSRVIDNRLEIDMKLQMDSTVSYATGGTTLSTSDTDRASTSRYNTYRYTGLPQGPINNPGQASLEAALEPTPGEWLYFVTTDPDTGETKFSETLEQHEIYSEEWHAWRERNPGN</sequence>
<accession>A0A9X1SWS1</accession>
<keyword evidence="6 7" id="KW-0961">Cell wall biogenesis/degradation</keyword>
<evidence type="ECO:0000256" key="6">
    <source>
        <dbReference type="ARBA" id="ARBA00023316"/>
    </source>
</evidence>
<dbReference type="PANTHER" id="PTHR30518">
    <property type="entry name" value="ENDOLYTIC MUREIN TRANSGLYCOSYLASE"/>
    <property type="match status" value="1"/>
</dbReference>
<dbReference type="Proteomes" id="UP001138997">
    <property type="component" value="Unassembled WGS sequence"/>
</dbReference>
<dbReference type="NCBIfam" id="TIGR00247">
    <property type="entry name" value="endolytic transglycosylase MltG"/>
    <property type="match status" value="1"/>
</dbReference>
<evidence type="ECO:0000313" key="9">
    <source>
        <dbReference type="EMBL" id="MCD5314335.1"/>
    </source>
</evidence>
<organism evidence="9 10">
    <name type="scientific">Kineosporia babensis</name>
    <dbReference type="NCBI Taxonomy" id="499548"/>
    <lineage>
        <taxon>Bacteria</taxon>
        <taxon>Bacillati</taxon>
        <taxon>Actinomycetota</taxon>
        <taxon>Actinomycetes</taxon>
        <taxon>Kineosporiales</taxon>
        <taxon>Kineosporiaceae</taxon>
        <taxon>Kineosporia</taxon>
    </lineage>
</organism>
<comment type="catalytic activity">
    <reaction evidence="7">
        <text>a peptidoglycan chain = a peptidoglycan chain with N-acetyl-1,6-anhydromuramyl-[peptide] at the reducing end + a peptidoglycan chain with N-acetylglucosamine at the non-reducing end.</text>
        <dbReference type="EC" id="4.2.2.29"/>
    </reaction>
</comment>
<dbReference type="Pfam" id="PF02618">
    <property type="entry name" value="YceG"/>
    <property type="match status" value="1"/>
</dbReference>
<keyword evidence="5 7" id="KW-0456">Lyase</keyword>
<evidence type="ECO:0000256" key="2">
    <source>
        <dbReference type="ARBA" id="ARBA00022692"/>
    </source>
</evidence>
<comment type="similarity">
    <text evidence="7">Belongs to the transglycosylase MltG family.</text>
</comment>
<keyword evidence="10" id="KW-1185">Reference proteome</keyword>
<comment type="subcellular location">
    <subcellularLocation>
        <location evidence="7">Cell membrane</location>
        <topology evidence="7">Single-pass membrane protein</topology>
    </subcellularLocation>
</comment>
<name>A0A9X1SWS1_9ACTN</name>
<dbReference type="GO" id="GO:0005886">
    <property type="term" value="C:plasma membrane"/>
    <property type="evidence" value="ECO:0007669"/>
    <property type="project" value="UniProtKB-SubCell"/>
</dbReference>
<dbReference type="InterPro" id="IPR003770">
    <property type="entry name" value="MLTG-like"/>
</dbReference>
<dbReference type="AlphaFoldDB" id="A0A9X1SWS1"/>
<dbReference type="EC" id="4.2.2.29" evidence="7"/>
<proteinExistence type="inferred from homology"/>
<evidence type="ECO:0000313" key="10">
    <source>
        <dbReference type="Proteomes" id="UP001138997"/>
    </source>
</evidence>
<dbReference type="GO" id="GO:0009252">
    <property type="term" value="P:peptidoglycan biosynthetic process"/>
    <property type="evidence" value="ECO:0007669"/>
    <property type="project" value="UniProtKB-UniRule"/>
</dbReference>
<dbReference type="HAMAP" id="MF_02065">
    <property type="entry name" value="MltG"/>
    <property type="match status" value="1"/>
</dbReference>
<dbReference type="RefSeq" id="WP_231446767.1">
    <property type="nucleotide sequence ID" value="NZ_JAJOMB010000016.1"/>
</dbReference>
<evidence type="ECO:0000256" key="7">
    <source>
        <dbReference type="HAMAP-Rule" id="MF_02065"/>
    </source>
</evidence>
<evidence type="ECO:0000256" key="3">
    <source>
        <dbReference type="ARBA" id="ARBA00022989"/>
    </source>
</evidence>
<feature type="region of interest" description="Disordered" evidence="8">
    <location>
        <begin position="1"/>
        <end position="38"/>
    </location>
</feature>
<dbReference type="GO" id="GO:0071555">
    <property type="term" value="P:cell wall organization"/>
    <property type="evidence" value="ECO:0007669"/>
    <property type="project" value="UniProtKB-KW"/>
</dbReference>
<keyword evidence="1 7" id="KW-1003">Cell membrane</keyword>
<feature type="site" description="Important for catalytic activity" evidence="7">
    <location>
        <position position="258"/>
    </location>
</feature>
<dbReference type="EMBL" id="JAJOMB010000016">
    <property type="protein sequence ID" value="MCD5314335.1"/>
    <property type="molecule type" value="Genomic_DNA"/>
</dbReference>
<feature type="compositionally biased region" description="Basic residues" evidence="8">
    <location>
        <begin position="21"/>
        <end position="38"/>
    </location>
</feature>